<evidence type="ECO:0008006" key="3">
    <source>
        <dbReference type="Google" id="ProtNLM"/>
    </source>
</evidence>
<evidence type="ECO:0000313" key="2">
    <source>
        <dbReference type="Proteomes" id="UP000298234"/>
    </source>
</evidence>
<dbReference type="Proteomes" id="UP000298234">
    <property type="component" value="Unassembled WGS sequence"/>
</dbReference>
<accession>A0AAX2RCF0</accession>
<dbReference type="AlphaFoldDB" id="A0AAX2RCF0"/>
<name>A0AAX2RCF0_BURCE</name>
<proteinExistence type="predicted"/>
<organism evidence="1 2">
    <name type="scientific">Burkholderia cepacia</name>
    <name type="common">Pseudomonas cepacia</name>
    <dbReference type="NCBI Taxonomy" id="292"/>
    <lineage>
        <taxon>Bacteria</taxon>
        <taxon>Pseudomonadati</taxon>
        <taxon>Pseudomonadota</taxon>
        <taxon>Betaproteobacteria</taxon>
        <taxon>Burkholderiales</taxon>
        <taxon>Burkholderiaceae</taxon>
        <taxon>Burkholderia</taxon>
        <taxon>Burkholderia cepacia complex</taxon>
    </lineage>
</organism>
<gene>
    <name evidence="1" type="ORF">E3D37_39775</name>
</gene>
<comment type="caution">
    <text evidence="1">The sequence shown here is derived from an EMBL/GenBank/DDBJ whole genome shotgun (WGS) entry which is preliminary data.</text>
</comment>
<dbReference type="EMBL" id="SNSQ01000077">
    <property type="protein sequence ID" value="TEU34206.1"/>
    <property type="molecule type" value="Genomic_DNA"/>
</dbReference>
<sequence length="142" mass="15823">MRKHSTVRRRPLTKAQLLPLPVDQVRRLSLKHRLALALLCGGSGDIESIATLSNMLALAFNFRSDGEAELYRSADFALNQCIARAEQGGKWTFTDAERSALEALLRVHDKQLAAVPVHRYLEALEQVQHVGMPSCTFPIESD</sequence>
<evidence type="ECO:0000313" key="1">
    <source>
        <dbReference type="EMBL" id="TEU34206.1"/>
    </source>
</evidence>
<dbReference type="RefSeq" id="WP_119338823.1">
    <property type="nucleotide sequence ID" value="NZ_CP095496.1"/>
</dbReference>
<protein>
    <recommendedName>
        <fullName evidence="3">Fis family transcriptional regulator</fullName>
    </recommendedName>
</protein>
<reference evidence="1 2" key="1">
    <citation type="submission" date="2019-03" db="EMBL/GenBank/DDBJ databases">
        <title>Burkholderia cepacia outbreak.</title>
        <authorList>
            <person name="Farzana R."/>
            <person name="Walsh T.R."/>
        </authorList>
    </citation>
    <scope>NUCLEOTIDE SEQUENCE [LARGE SCALE GENOMIC DNA]</scope>
    <source>
        <strain evidence="2">d13</strain>
    </source>
</reference>